<organism evidence="12 13">
    <name type="scientific">Pyrrhoderma noxium</name>
    <dbReference type="NCBI Taxonomy" id="2282107"/>
    <lineage>
        <taxon>Eukaryota</taxon>
        <taxon>Fungi</taxon>
        <taxon>Dikarya</taxon>
        <taxon>Basidiomycota</taxon>
        <taxon>Agaricomycotina</taxon>
        <taxon>Agaricomycetes</taxon>
        <taxon>Hymenochaetales</taxon>
        <taxon>Hymenochaetaceae</taxon>
        <taxon>Pyrrhoderma</taxon>
    </lineage>
</organism>
<dbReference type="SMART" id="SM00891">
    <property type="entry name" value="ERCC4"/>
    <property type="match status" value="1"/>
</dbReference>
<evidence type="ECO:0000256" key="7">
    <source>
        <dbReference type="ARBA" id="ARBA00023125"/>
    </source>
</evidence>
<feature type="compositionally biased region" description="Polar residues" evidence="10">
    <location>
        <begin position="817"/>
        <end position="826"/>
    </location>
</feature>
<keyword evidence="13" id="KW-1185">Reference proteome</keyword>
<feature type="compositionally biased region" description="Basic residues" evidence="10">
    <location>
        <begin position="803"/>
        <end position="813"/>
    </location>
</feature>
<dbReference type="STRING" id="2282107.A0A286UVU3"/>
<evidence type="ECO:0000313" key="12">
    <source>
        <dbReference type="EMBL" id="PAV23697.1"/>
    </source>
</evidence>
<dbReference type="InterPro" id="IPR006166">
    <property type="entry name" value="ERCC4_domain"/>
</dbReference>
<dbReference type="SUPFAM" id="SSF47781">
    <property type="entry name" value="RuvA domain 2-like"/>
    <property type="match status" value="1"/>
</dbReference>
<name>A0A286UVU3_9AGAM</name>
<feature type="region of interest" description="Disordered" evidence="10">
    <location>
        <begin position="758"/>
        <end position="833"/>
    </location>
</feature>
<dbReference type="FunFam" id="3.40.50.10130:FF:000002">
    <property type="entry name" value="DNA repair endonuclease XPF"/>
    <property type="match status" value="1"/>
</dbReference>
<evidence type="ECO:0000256" key="4">
    <source>
        <dbReference type="ARBA" id="ARBA00022759"/>
    </source>
</evidence>
<comment type="subcellular location">
    <subcellularLocation>
        <location evidence="1">Nucleus</location>
    </subcellularLocation>
</comment>
<dbReference type="GO" id="GO:1901255">
    <property type="term" value="P:nucleotide-excision repair involved in interstrand cross-link repair"/>
    <property type="evidence" value="ECO:0007669"/>
    <property type="project" value="TreeGrafter"/>
</dbReference>
<dbReference type="Gene3D" id="3.40.50.10130">
    <property type="match status" value="1"/>
</dbReference>
<reference evidence="12 13" key="1">
    <citation type="journal article" date="2017" name="Mol. Ecol.">
        <title>Comparative and population genomic landscape of Phellinus noxius: A hypervariable fungus causing root rot in trees.</title>
        <authorList>
            <person name="Chung C.L."/>
            <person name="Lee T.J."/>
            <person name="Akiba M."/>
            <person name="Lee H.H."/>
            <person name="Kuo T.H."/>
            <person name="Liu D."/>
            <person name="Ke H.M."/>
            <person name="Yokoi T."/>
            <person name="Roa M.B."/>
            <person name="Lu M.J."/>
            <person name="Chang Y.Y."/>
            <person name="Ann P.J."/>
            <person name="Tsai J.N."/>
            <person name="Chen C.Y."/>
            <person name="Tzean S.S."/>
            <person name="Ota Y."/>
            <person name="Hattori T."/>
            <person name="Sahashi N."/>
            <person name="Liou R.F."/>
            <person name="Kikuchi T."/>
            <person name="Tsai I.J."/>
        </authorList>
    </citation>
    <scope>NUCLEOTIDE SEQUENCE [LARGE SCALE GENOMIC DNA]</scope>
    <source>
        <strain evidence="12 13">FFPRI411160</strain>
    </source>
</reference>
<dbReference type="SUPFAM" id="SSF52980">
    <property type="entry name" value="Restriction endonuclease-like"/>
    <property type="match status" value="1"/>
</dbReference>
<proteinExistence type="inferred from homology"/>
<dbReference type="GO" id="GO:0000724">
    <property type="term" value="P:double-strand break repair via homologous recombination"/>
    <property type="evidence" value="ECO:0007669"/>
    <property type="project" value="TreeGrafter"/>
</dbReference>
<dbReference type="PANTHER" id="PTHR10150:SF0">
    <property type="entry name" value="DNA REPAIR ENDONUCLEASE XPF"/>
    <property type="match status" value="1"/>
</dbReference>
<keyword evidence="5" id="KW-0227">DNA damage</keyword>
<dbReference type="GO" id="GO:0000712">
    <property type="term" value="P:resolution of meiotic recombination intermediates"/>
    <property type="evidence" value="ECO:0007669"/>
    <property type="project" value="TreeGrafter"/>
</dbReference>
<dbReference type="CDD" id="cd20078">
    <property type="entry name" value="XPF_nuclease_XPF_euk"/>
    <property type="match status" value="1"/>
</dbReference>
<evidence type="ECO:0000256" key="8">
    <source>
        <dbReference type="ARBA" id="ARBA00023204"/>
    </source>
</evidence>
<evidence type="ECO:0000256" key="6">
    <source>
        <dbReference type="ARBA" id="ARBA00022801"/>
    </source>
</evidence>
<keyword evidence="8" id="KW-0234">DNA repair</keyword>
<dbReference type="InterPro" id="IPR010994">
    <property type="entry name" value="RuvA_2-like"/>
</dbReference>
<protein>
    <submittedName>
        <fullName evidence="12">DNA repair rad1</fullName>
    </submittedName>
</protein>
<keyword evidence="4" id="KW-0255">Endonuclease</keyword>
<dbReference type="GO" id="GO:0000014">
    <property type="term" value="F:single-stranded DNA endodeoxyribonuclease activity"/>
    <property type="evidence" value="ECO:0007669"/>
    <property type="project" value="TreeGrafter"/>
</dbReference>
<evidence type="ECO:0000256" key="9">
    <source>
        <dbReference type="ARBA" id="ARBA00023242"/>
    </source>
</evidence>
<comment type="similarity">
    <text evidence="2">Belongs to the XPF family.</text>
</comment>
<dbReference type="GO" id="GO:0003684">
    <property type="term" value="F:damaged DNA binding"/>
    <property type="evidence" value="ECO:0007669"/>
    <property type="project" value="TreeGrafter"/>
</dbReference>
<dbReference type="EMBL" id="NBII01000001">
    <property type="protein sequence ID" value="PAV23697.1"/>
    <property type="molecule type" value="Genomic_DNA"/>
</dbReference>
<dbReference type="GO" id="GO:0003697">
    <property type="term" value="F:single-stranded DNA binding"/>
    <property type="evidence" value="ECO:0007669"/>
    <property type="project" value="TreeGrafter"/>
</dbReference>
<dbReference type="InParanoid" id="A0A286UVU3"/>
<accession>A0A286UVU3</accession>
<evidence type="ECO:0000256" key="5">
    <source>
        <dbReference type="ARBA" id="ARBA00022763"/>
    </source>
</evidence>
<dbReference type="FunCoup" id="A0A286UVU3">
    <property type="interactions" value="586"/>
</dbReference>
<keyword evidence="9" id="KW-0539">Nucleus</keyword>
<keyword evidence="6" id="KW-0378">Hydrolase</keyword>
<dbReference type="OrthoDB" id="361020at2759"/>
<dbReference type="Gene3D" id="1.10.150.20">
    <property type="entry name" value="5' to 3' exonuclease, C-terminal subdomain"/>
    <property type="match status" value="1"/>
</dbReference>
<evidence type="ECO:0000256" key="1">
    <source>
        <dbReference type="ARBA" id="ARBA00004123"/>
    </source>
</evidence>
<feature type="region of interest" description="Disordered" evidence="10">
    <location>
        <begin position="638"/>
        <end position="663"/>
    </location>
</feature>
<dbReference type="InterPro" id="IPR011335">
    <property type="entry name" value="Restrct_endonuc-II-like"/>
</dbReference>
<comment type="caution">
    <text evidence="12">The sequence shown here is derived from an EMBL/GenBank/DDBJ whole genome shotgun (WGS) entry which is preliminary data.</text>
</comment>
<feature type="domain" description="ERCC4" evidence="11">
    <location>
        <begin position="1054"/>
        <end position="1134"/>
    </location>
</feature>
<keyword evidence="7" id="KW-0238">DNA-binding</keyword>
<keyword evidence="3" id="KW-0540">Nuclease</keyword>
<dbReference type="Proteomes" id="UP000217199">
    <property type="component" value="Unassembled WGS sequence"/>
</dbReference>
<gene>
    <name evidence="12" type="ORF">PNOK_0076500</name>
</gene>
<evidence type="ECO:0000256" key="2">
    <source>
        <dbReference type="ARBA" id="ARBA00010015"/>
    </source>
</evidence>
<dbReference type="PANTHER" id="PTHR10150">
    <property type="entry name" value="DNA REPAIR ENDONUCLEASE XPF"/>
    <property type="match status" value="1"/>
</dbReference>
<evidence type="ECO:0000259" key="11">
    <source>
        <dbReference type="SMART" id="SM00891"/>
    </source>
</evidence>
<evidence type="ECO:0000256" key="10">
    <source>
        <dbReference type="SAM" id="MobiDB-lite"/>
    </source>
</evidence>
<evidence type="ECO:0000313" key="13">
    <source>
        <dbReference type="Proteomes" id="UP000217199"/>
    </source>
</evidence>
<dbReference type="Pfam" id="PF02732">
    <property type="entry name" value="ERCC4"/>
    <property type="match status" value="1"/>
</dbReference>
<evidence type="ECO:0000256" key="3">
    <source>
        <dbReference type="ARBA" id="ARBA00022722"/>
    </source>
</evidence>
<sequence length="1294" mass="145286">MSLEQKALNLQKYAHETEPCAFIVHNESSEPFAAAISAKLLAHGFDLLICSVGLSSLRDPLQRMYPTKNVTCITLASKGSSNDEQQTLSELLSAYSISITIFCITKSLKTSESSIPNVLPDELFVKLQQRVLPTLIRCSPSAIIFVSDTLGTSESDFFQSYIEGLSRKLLAMGHEETELRHIEYYANGRNNLLGETHVEVLAQSSIQAIGHHKTHNIPIWSHRLLFALTWLLLCIFPLSFRLFVLVLEMSETRIPPLLSFQKKVIESIHDPSSSDFLILARGLGLRKIICTLLQIYDGPQNLVILVNAGAEEDAIGEQLGILGCRNPGLRIVSWEMGRKERQSLYKQGGLISVTSRILVVDMLQGDIPIELVTGMIVMHAEKVTSLSLEAFIIRLYREKNTVGFVKAFSDAPEHITTGLYPLKSIMKELQLRKVHIYPRFHEDVKDSLERRKADVIELFQALSEPMKDIHQAIIQCMNATLSELKRSNTTLELDDLTVENAYFRSFDAVVRRQLDPVWHRVGPKTKQLVSDLAVLRNLLNYLLSYDSLAFHAYLETIIAANSSSGPGMVKQNQSPWLFMDAANIIFQTAKRRCYLTTAIQKSKEGSKSSGEDLTQYDIDLVDDEDAWAALDEIEEISKYNEPGPSKKREETAPRNQKKKWVPDGMDPVLEELPKWSLLGDVLQEIEEEMIRLDSSTSFETPGANNVLVMCSSPHTCEVLGDYLNTLDRRKSRDVWGRRMMERRLRRYLWWKSKLNSADKSEKGTKPVQGTPKPANVNEAGKVQSDRNRGTFNEAIEKKEALRKEKRMNRRRVRGSTLAGSSSTRSTPVPGFTNEATLSSVLPLESGMSGKEREKLGIVTGEGEMRMEANSIAEFLASQKDITIIDDDDDDLEVIEGPSIKSIINIDEEVAVSLATEDAADIDTDYGLLEPEQIITFRAYSDDGDDQLLEDLSPRFIIMYEPNLEFIRRIECYRSSNPGLAIRVYFLLYENSCEEHKFLAGMRREKEAFTRLIKERGSMFITLTEERTSSTGDNIIKTISTRIGGGQRSSTVPSQVIVDMREFRSTLPSLLHAAKILVIPATLTVGDYILSPDICVERKSIPDLVQSFTSGRLYTQCELMSVHYKQPILLIEFEEHKSFSLETVSDMKSYAKSNSKYPTKNKAAEPAPESIVATSIQAKLVLLTLSFPRLRILWSSSPYTTASMFGDLKTYHPEPDPSRAIAIGAEEDSEAGAGINQAAEELLRSLPGITTKNVKYVMNKVGSVREFCNLSLSEVQAILGNEPGKACWEFMHYGE</sequence>
<dbReference type="GO" id="GO:0000110">
    <property type="term" value="C:nucleotide-excision repair factor 1 complex"/>
    <property type="evidence" value="ECO:0007669"/>
    <property type="project" value="TreeGrafter"/>
</dbReference>
<dbReference type="InterPro" id="IPR047520">
    <property type="entry name" value="XPF_nuclease"/>
</dbReference>
<feature type="compositionally biased region" description="Basic and acidic residues" evidence="10">
    <location>
        <begin position="783"/>
        <end position="802"/>
    </location>
</feature>